<evidence type="ECO:0000256" key="1">
    <source>
        <dbReference type="ARBA" id="ARBA00007118"/>
    </source>
</evidence>
<comment type="caution">
    <text evidence="4">The sequence shown here is derived from an EMBL/GenBank/DDBJ whole genome shotgun (WGS) entry which is preliminary data.</text>
</comment>
<organism evidence="4 5">
    <name type="scientific">Candidatus Enterocloster faecavium</name>
    <dbReference type="NCBI Taxonomy" id="2838560"/>
    <lineage>
        <taxon>Bacteria</taxon>
        <taxon>Bacillati</taxon>
        <taxon>Bacillota</taxon>
        <taxon>Clostridia</taxon>
        <taxon>Lachnospirales</taxon>
        <taxon>Lachnospiraceae</taxon>
        <taxon>Enterocloster</taxon>
    </lineage>
</organism>
<dbReference type="PANTHER" id="PTHR43673">
    <property type="entry name" value="NAD(P)H NITROREDUCTASE YDGI-RELATED"/>
    <property type="match status" value="1"/>
</dbReference>
<protein>
    <submittedName>
        <fullName evidence="4">Nitroreductase family protein</fullName>
    </submittedName>
</protein>
<name>A0A9D2L5L4_9FIRM</name>
<gene>
    <name evidence="4" type="ORF">H9716_00725</name>
</gene>
<keyword evidence="2" id="KW-0560">Oxidoreductase</keyword>
<comment type="similarity">
    <text evidence="1">Belongs to the nitroreductase family.</text>
</comment>
<dbReference type="Gene3D" id="3.40.109.10">
    <property type="entry name" value="NADH Oxidase"/>
    <property type="match status" value="1"/>
</dbReference>
<reference evidence="4" key="2">
    <citation type="submission" date="2021-04" db="EMBL/GenBank/DDBJ databases">
        <authorList>
            <person name="Gilroy R."/>
        </authorList>
    </citation>
    <scope>NUCLEOTIDE SEQUENCE</scope>
    <source>
        <strain evidence="4">CHK188-4685</strain>
    </source>
</reference>
<sequence length="187" mass="21883">MDVMECIRTRRSGRVYEDRPISEEDMKILLDCGVKAPNGSGMEPWAFVVINGREEIDEWSEKIKDYIREHMEDFPYLKQYESWMNNPKFSVFNRASTVIAICGNRESHWRVYDCSLAAGNIMLAAHSMGIGTCWIGFAEYMFNTKEFKERYRIPEEYDVICPMSLGYRKVEQKPPVRKEPVILNALM</sequence>
<evidence type="ECO:0000256" key="2">
    <source>
        <dbReference type="ARBA" id="ARBA00023002"/>
    </source>
</evidence>
<reference evidence="4" key="1">
    <citation type="journal article" date="2021" name="PeerJ">
        <title>Extensive microbial diversity within the chicken gut microbiome revealed by metagenomics and culture.</title>
        <authorList>
            <person name="Gilroy R."/>
            <person name="Ravi A."/>
            <person name="Getino M."/>
            <person name="Pursley I."/>
            <person name="Horton D.L."/>
            <person name="Alikhan N.F."/>
            <person name="Baker D."/>
            <person name="Gharbi K."/>
            <person name="Hall N."/>
            <person name="Watson M."/>
            <person name="Adriaenssens E.M."/>
            <person name="Foster-Nyarko E."/>
            <person name="Jarju S."/>
            <person name="Secka A."/>
            <person name="Antonio M."/>
            <person name="Oren A."/>
            <person name="Chaudhuri R.R."/>
            <person name="La Ragione R."/>
            <person name="Hildebrand F."/>
            <person name="Pallen M.J."/>
        </authorList>
    </citation>
    <scope>NUCLEOTIDE SEQUENCE</scope>
    <source>
        <strain evidence="4">CHK188-4685</strain>
    </source>
</reference>
<dbReference type="GO" id="GO:0016491">
    <property type="term" value="F:oxidoreductase activity"/>
    <property type="evidence" value="ECO:0007669"/>
    <property type="project" value="UniProtKB-KW"/>
</dbReference>
<feature type="domain" description="Nitroreductase" evidence="3">
    <location>
        <begin position="7"/>
        <end position="167"/>
    </location>
</feature>
<dbReference type="Proteomes" id="UP000886804">
    <property type="component" value="Unassembled WGS sequence"/>
</dbReference>
<dbReference type="InterPro" id="IPR000415">
    <property type="entry name" value="Nitroreductase-like"/>
</dbReference>
<evidence type="ECO:0000259" key="3">
    <source>
        <dbReference type="Pfam" id="PF00881"/>
    </source>
</evidence>
<dbReference type="SUPFAM" id="SSF55469">
    <property type="entry name" value="FMN-dependent nitroreductase-like"/>
    <property type="match status" value="1"/>
</dbReference>
<evidence type="ECO:0000313" key="5">
    <source>
        <dbReference type="Proteomes" id="UP000886804"/>
    </source>
</evidence>
<dbReference type="EMBL" id="DWYS01000009">
    <property type="protein sequence ID" value="HJB06378.1"/>
    <property type="molecule type" value="Genomic_DNA"/>
</dbReference>
<dbReference type="PANTHER" id="PTHR43673:SF10">
    <property type="entry name" value="NADH DEHYDROGENASE_NAD(P)H NITROREDUCTASE XCC3605-RELATED"/>
    <property type="match status" value="1"/>
</dbReference>
<dbReference type="InterPro" id="IPR029479">
    <property type="entry name" value="Nitroreductase"/>
</dbReference>
<dbReference type="AlphaFoldDB" id="A0A9D2L5L4"/>
<dbReference type="Pfam" id="PF00881">
    <property type="entry name" value="Nitroreductase"/>
    <property type="match status" value="1"/>
</dbReference>
<accession>A0A9D2L5L4</accession>
<proteinExistence type="inferred from homology"/>
<evidence type="ECO:0000313" key="4">
    <source>
        <dbReference type="EMBL" id="HJB06378.1"/>
    </source>
</evidence>